<proteinExistence type="inferred from homology"/>
<dbReference type="EMBL" id="CAJPEX010000771">
    <property type="protein sequence ID" value="CAG0917164.1"/>
    <property type="molecule type" value="Genomic_DNA"/>
</dbReference>
<reference evidence="7" key="1">
    <citation type="submission" date="2020-11" db="EMBL/GenBank/DDBJ databases">
        <authorList>
            <person name="Tran Van P."/>
        </authorList>
    </citation>
    <scope>NUCLEOTIDE SEQUENCE</scope>
</reference>
<dbReference type="Gene3D" id="1.10.600.10">
    <property type="entry name" value="Farnesyl Diphosphate Synthase"/>
    <property type="match status" value="1"/>
</dbReference>
<dbReference type="EMBL" id="OA882808">
    <property type="protein sequence ID" value="CAD7277012.1"/>
    <property type="molecule type" value="Genomic_DNA"/>
</dbReference>
<dbReference type="InterPro" id="IPR008949">
    <property type="entry name" value="Isoprenoid_synthase_dom_sf"/>
</dbReference>
<evidence type="ECO:0000256" key="3">
    <source>
        <dbReference type="ARBA" id="ARBA00022723"/>
    </source>
</evidence>
<dbReference type="AlphaFoldDB" id="A0A7R9GC69"/>
<evidence type="ECO:0000256" key="6">
    <source>
        <dbReference type="RuleBase" id="RU004466"/>
    </source>
</evidence>
<dbReference type="Pfam" id="PF00348">
    <property type="entry name" value="polyprenyl_synt"/>
    <property type="match status" value="1"/>
</dbReference>
<comment type="similarity">
    <text evidence="6">Belongs to the FPP/GGPP synthase family.</text>
</comment>
<gene>
    <name evidence="7" type="ORF">NMOB1V02_LOCUS4754</name>
</gene>
<evidence type="ECO:0000313" key="7">
    <source>
        <dbReference type="EMBL" id="CAD7277012.1"/>
    </source>
</evidence>
<dbReference type="GO" id="GO:0005737">
    <property type="term" value="C:cytoplasm"/>
    <property type="evidence" value="ECO:0007669"/>
    <property type="project" value="TreeGrafter"/>
</dbReference>
<keyword evidence="3" id="KW-0479">Metal-binding</keyword>
<dbReference type="GO" id="GO:0045337">
    <property type="term" value="P:farnesyl diphosphate biosynthetic process"/>
    <property type="evidence" value="ECO:0007669"/>
    <property type="project" value="TreeGrafter"/>
</dbReference>
<dbReference type="GO" id="GO:0004337">
    <property type="term" value="F:(2E,6E)-farnesyl diphosphate synthase activity"/>
    <property type="evidence" value="ECO:0007669"/>
    <property type="project" value="TreeGrafter"/>
</dbReference>
<sequence length="369" mass="42066">MACMRKLPRVFWKGAHRLLSTQFQHSVFDYDDERSKLEKDLPRVFESILAANSAFFPETEQNLRECFASVTPFVHIDRGMKLIETFAAASTPQTINEVSMHVARTLALCCELVTSSFFIIDDVLDGRDVRNNRPSYHVESNGNAMLDAILLNHAAQQLTANSIKNRPKVKEEIVRLLQNASTRTTIGMLQARLIRSRALESPEEAFDSINMNKYQSTVTSKIEYTAFELPIGCGLLLAEKEYDKMIQKAAVDMGVLLQIEKDLRVVENGTALNNGYISWPIVMAKQLANKDQLSVLRRNFLPTRDKDSEVAIRRIFETLRLKQNCKMFREGLTGEVNETIQRSHIGERAKRYLLDVAQDVLKGTFNRFD</sequence>
<dbReference type="CDD" id="cd00385">
    <property type="entry name" value="Isoprenoid_Biosyn_C1"/>
    <property type="match status" value="1"/>
</dbReference>
<dbReference type="InterPro" id="IPR000092">
    <property type="entry name" value="Polyprenyl_synt"/>
</dbReference>
<comment type="cofactor">
    <cofactor evidence="1">
        <name>Mg(2+)</name>
        <dbReference type="ChEBI" id="CHEBI:18420"/>
    </cofactor>
</comment>
<organism evidence="7">
    <name type="scientific">Notodromas monacha</name>
    <dbReference type="NCBI Taxonomy" id="399045"/>
    <lineage>
        <taxon>Eukaryota</taxon>
        <taxon>Metazoa</taxon>
        <taxon>Ecdysozoa</taxon>
        <taxon>Arthropoda</taxon>
        <taxon>Crustacea</taxon>
        <taxon>Oligostraca</taxon>
        <taxon>Ostracoda</taxon>
        <taxon>Podocopa</taxon>
        <taxon>Podocopida</taxon>
        <taxon>Cypridocopina</taxon>
        <taxon>Cypridoidea</taxon>
        <taxon>Cyprididae</taxon>
        <taxon>Notodromas</taxon>
    </lineage>
</organism>
<dbReference type="PANTHER" id="PTHR11525:SF0">
    <property type="entry name" value="FARNESYL PYROPHOSPHATE SYNTHASE"/>
    <property type="match status" value="1"/>
</dbReference>
<accession>A0A7R9GC69</accession>
<keyword evidence="4" id="KW-0460">Magnesium</keyword>
<dbReference type="InterPro" id="IPR039702">
    <property type="entry name" value="FPS1-like"/>
</dbReference>
<dbReference type="GO" id="GO:0046872">
    <property type="term" value="F:metal ion binding"/>
    <property type="evidence" value="ECO:0007669"/>
    <property type="project" value="UniProtKB-KW"/>
</dbReference>
<evidence type="ECO:0000313" key="8">
    <source>
        <dbReference type="Proteomes" id="UP000678499"/>
    </source>
</evidence>
<evidence type="ECO:0000256" key="1">
    <source>
        <dbReference type="ARBA" id="ARBA00001946"/>
    </source>
</evidence>
<keyword evidence="2 6" id="KW-0808">Transferase</keyword>
<dbReference type="GO" id="GO:0004161">
    <property type="term" value="F:dimethylallyltranstransferase activity"/>
    <property type="evidence" value="ECO:0007669"/>
    <property type="project" value="TreeGrafter"/>
</dbReference>
<keyword evidence="8" id="KW-1185">Reference proteome</keyword>
<evidence type="ECO:0000256" key="5">
    <source>
        <dbReference type="ARBA" id="ARBA00033740"/>
    </source>
</evidence>
<dbReference type="GO" id="GO:0042811">
    <property type="term" value="P:pheromone biosynthetic process"/>
    <property type="evidence" value="ECO:0007669"/>
    <property type="project" value="UniProtKB-ARBA"/>
</dbReference>
<comment type="pathway">
    <text evidence="5">Pheromone biosynthesis.</text>
</comment>
<protein>
    <submittedName>
        <fullName evidence="7">Uncharacterized protein</fullName>
    </submittedName>
</protein>
<dbReference type="PANTHER" id="PTHR11525">
    <property type="entry name" value="FARNESYL-PYROPHOSPHATE SYNTHETASE"/>
    <property type="match status" value="1"/>
</dbReference>
<evidence type="ECO:0000256" key="2">
    <source>
        <dbReference type="ARBA" id="ARBA00022679"/>
    </source>
</evidence>
<dbReference type="Proteomes" id="UP000678499">
    <property type="component" value="Unassembled WGS sequence"/>
</dbReference>
<evidence type="ECO:0000256" key="4">
    <source>
        <dbReference type="ARBA" id="ARBA00022842"/>
    </source>
</evidence>
<name>A0A7R9GC69_9CRUS</name>
<dbReference type="SUPFAM" id="SSF48576">
    <property type="entry name" value="Terpenoid synthases"/>
    <property type="match status" value="1"/>
</dbReference>